<organism evidence="1">
    <name type="scientific">Cucumis melo</name>
    <name type="common">Muskmelon</name>
    <dbReference type="NCBI Taxonomy" id="3656"/>
    <lineage>
        <taxon>Eukaryota</taxon>
        <taxon>Viridiplantae</taxon>
        <taxon>Streptophyta</taxon>
        <taxon>Embryophyta</taxon>
        <taxon>Tracheophyta</taxon>
        <taxon>Spermatophyta</taxon>
        <taxon>Magnoliopsida</taxon>
        <taxon>eudicotyledons</taxon>
        <taxon>Gunneridae</taxon>
        <taxon>Pentapetalae</taxon>
        <taxon>rosids</taxon>
        <taxon>fabids</taxon>
        <taxon>Cucurbitales</taxon>
        <taxon>Cucurbitaceae</taxon>
        <taxon>Benincaseae</taxon>
        <taxon>Cucumis</taxon>
    </lineage>
</organism>
<evidence type="ECO:0000313" key="1">
    <source>
        <dbReference type="EnsemblPlants" id="MELO3C030606.2.1"/>
    </source>
</evidence>
<dbReference type="Gramene" id="MELO3C030606.2.1">
    <property type="protein sequence ID" value="MELO3C030606.2.1"/>
    <property type="gene ID" value="MELO3C030606.2"/>
</dbReference>
<accession>A0A9I9E998</accession>
<dbReference type="AlphaFoldDB" id="A0A9I9E998"/>
<proteinExistence type="predicted"/>
<protein>
    <submittedName>
        <fullName evidence="1">Uncharacterized protein</fullName>
    </submittedName>
</protein>
<reference evidence="1" key="1">
    <citation type="submission" date="2023-03" db="UniProtKB">
        <authorList>
            <consortium name="EnsemblPlants"/>
        </authorList>
    </citation>
    <scope>IDENTIFICATION</scope>
</reference>
<sequence>MEVVVIETSVLWNLHEQVQKNFMSMHKIGSWKCKIMYDRHLSYYDMPCVIFCSFDSYVSNYLLTLKINTRNSYSQLELDEELKWNERRSRKTNFFSTKDEAGHFLMKKVSKVLKLLHKKQKPEEDD</sequence>
<dbReference type="EnsemblPlants" id="MELO3C030606.2.1">
    <property type="protein sequence ID" value="MELO3C030606.2.1"/>
    <property type="gene ID" value="MELO3C030606.2"/>
</dbReference>
<name>A0A9I9E998_CUCME</name>